<dbReference type="EMBL" id="JAGGLD010000002">
    <property type="protein sequence ID" value="MBP2000621.1"/>
    <property type="molecule type" value="Genomic_DNA"/>
</dbReference>
<evidence type="ECO:0000313" key="9">
    <source>
        <dbReference type="Proteomes" id="UP001519288"/>
    </source>
</evidence>
<dbReference type="PANTHER" id="PTHR30532:SF29">
    <property type="entry name" value="FE(3+) DICITRATE-BINDING PERIPLASMIC PROTEIN"/>
    <property type="match status" value="1"/>
</dbReference>
<evidence type="ECO:0000256" key="5">
    <source>
        <dbReference type="SAM" id="MobiDB-lite"/>
    </source>
</evidence>
<dbReference type="SUPFAM" id="SSF53807">
    <property type="entry name" value="Helical backbone' metal receptor"/>
    <property type="match status" value="1"/>
</dbReference>
<proteinExistence type="inferred from homology"/>
<comment type="subcellular location">
    <subcellularLocation>
        <location evidence="1">Cell envelope</location>
    </subcellularLocation>
</comment>
<organism evidence="8 9">
    <name type="scientific">Paenibacillus shirakamiensis</name>
    <dbReference type="NCBI Taxonomy" id="1265935"/>
    <lineage>
        <taxon>Bacteria</taxon>
        <taxon>Bacillati</taxon>
        <taxon>Bacillota</taxon>
        <taxon>Bacilli</taxon>
        <taxon>Bacillales</taxon>
        <taxon>Paenibacillaceae</taxon>
        <taxon>Paenibacillus</taxon>
    </lineage>
</organism>
<dbReference type="PANTHER" id="PTHR30532">
    <property type="entry name" value="IRON III DICITRATE-BINDING PERIPLASMIC PROTEIN"/>
    <property type="match status" value="1"/>
</dbReference>
<dbReference type="PROSITE" id="PS50983">
    <property type="entry name" value="FE_B12_PBP"/>
    <property type="match status" value="1"/>
</dbReference>
<dbReference type="Pfam" id="PF01497">
    <property type="entry name" value="Peripla_BP_2"/>
    <property type="match status" value="1"/>
</dbReference>
<feature type="region of interest" description="Disordered" evidence="5">
    <location>
        <begin position="24"/>
        <end position="43"/>
    </location>
</feature>
<evidence type="ECO:0000256" key="6">
    <source>
        <dbReference type="SAM" id="SignalP"/>
    </source>
</evidence>
<dbReference type="Proteomes" id="UP001519288">
    <property type="component" value="Unassembled WGS sequence"/>
</dbReference>
<feature type="chain" id="PRO_5046031828" evidence="6">
    <location>
        <begin position="21"/>
        <end position="327"/>
    </location>
</feature>
<accession>A0ABS4JI32</accession>
<dbReference type="CDD" id="cd01146">
    <property type="entry name" value="FhuD"/>
    <property type="match status" value="1"/>
</dbReference>
<dbReference type="InterPro" id="IPR002491">
    <property type="entry name" value="ABC_transptr_periplasmic_BD"/>
</dbReference>
<evidence type="ECO:0000313" key="8">
    <source>
        <dbReference type="EMBL" id="MBP2000621.1"/>
    </source>
</evidence>
<gene>
    <name evidence="8" type="ORF">J2Z69_001652</name>
</gene>
<feature type="signal peptide" evidence="6">
    <location>
        <begin position="1"/>
        <end position="20"/>
    </location>
</feature>
<dbReference type="RefSeq" id="WP_209860955.1">
    <property type="nucleotide sequence ID" value="NZ_JAGGLD010000002.1"/>
</dbReference>
<evidence type="ECO:0000256" key="1">
    <source>
        <dbReference type="ARBA" id="ARBA00004196"/>
    </source>
</evidence>
<protein>
    <submittedName>
        <fullName evidence="8">Iron complex transport system substrate-binding protein</fullName>
    </submittedName>
</protein>
<dbReference type="PRINTS" id="PR01715">
    <property type="entry name" value="FERRIBNDNGPP"/>
</dbReference>
<comment type="caution">
    <text evidence="8">The sequence shown here is derived from an EMBL/GenBank/DDBJ whole genome shotgun (WGS) entry which is preliminary data.</text>
</comment>
<comment type="similarity">
    <text evidence="2">Belongs to the bacterial solute-binding protein 8 family.</text>
</comment>
<feature type="domain" description="Fe/B12 periplasmic-binding" evidence="7">
    <location>
        <begin position="59"/>
        <end position="327"/>
    </location>
</feature>
<evidence type="ECO:0000259" key="7">
    <source>
        <dbReference type="PROSITE" id="PS50983"/>
    </source>
</evidence>
<feature type="compositionally biased region" description="Low complexity" evidence="5">
    <location>
        <begin position="30"/>
        <end position="43"/>
    </location>
</feature>
<sequence>MTKRIQLFVVLMLIAALVSACGSKSDSKASEPATSPESTTSITIKHDKGELKLDQPAKRVVVLEWTFTEDLIALGVQPVGNADNKGYSTWVTNEAALGKDVKDVGDRSEPNLEAIAALKPDLIVTNGDNVDGMYDQLKAIAPTIQYDPYNNEGYDYAAMERIFKNIALAVGKTKEGDQVLADLNKHYEEAKTKLAAAGKSDFHYVLTQAFTYQNAVSLRLFTNNSVVAETLARTGMINDWKPEKVEKYGFTTTTIEALPAVQSSNFIYIVQKDDDVFGASMKKNTVWNGLKFVQEKRTYPLDGSTWTFGGPISSKVLVDQVVGVITK</sequence>
<keyword evidence="3" id="KW-0813">Transport</keyword>
<dbReference type="InterPro" id="IPR051313">
    <property type="entry name" value="Bact_iron-sidero_bind"/>
</dbReference>
<name>A0ABS4JI32_9BACL</name>
<reference evidence="8 9" key="1">
    <citation type="submission" date="2021-03" db="EMBL/GenBank/DDBJ databases">
        <title>Genomic Encyclopedia of Type Strains, Phase IV (KMG-IV): sequencing the most valuable type-strain genomes for metagenomic binning, comparative biology and taxonomic classification.</title>
        <authorList>
            <person name="Goeker M."/>
        </authorList>
    </citation>
    <scope>NUCLEOTIDE SEQUENCE [LARGE SCALE GENOMIC DNA]</scope>
    <source>
        <strain evidence="8 9">DSM 26806</strain>
    </source>
</reference>
<evidence type="ECO:0000256" key="4">
    <source>
        <dbReference type="ARBA" id="ARBA00022729"/>
    </source>
</evidence>
<evidence type="ECO:0000256" key="2">
    <source>
        <dbReference type="ARBA" id="ARBA00008814"/>
    </source>
</evidence>
<dbReference type="Gene3D" id="3.40.50.1980">
    <property type="entry name" value="Nitrogenase molybdenum iron protein domain"/>
    <property type="match status" value="2"/>
</dbReference>
<keyword evidence="9" id="KW-1185">Reference proteome</keyword>
<evidence type="ECO:0000256" key="3">
    <source>
        <dbReference type="ARBA" id="ARBA00022448"/>
    </source>
</evidence>
<keyword evidence="4 6" id="KW-0732">Signal</keyword>
<dbReference type="PROSITE" id="PS51257">
    <property type="entry name" value="PROKAR_LIPOPROTEIN"/>
    <property type="match status" value="1"/>
</dbReference>